<dbReference type="Gene3D" id="3.40.50.740">
    <property type="match status" value="1"/>
</dbReference>
<keyword evidence="9" id="KW-0411">Iron-sulfur</keyword>
<keyword evidence="7" id="KW-0560">Oxidoreductase</keyword>
<dbReference type="PANTHER" id="PTHR43598">
    <property type="entry name" value="TUNGSTEN-CONTAINING FORMYLMETHANOFURAN DEHYDROGENASE 2 SUBUNIT B"/>
    <property type="match status" value="1"/>
</dbReference>
<dbReference type="PANTHER" id="PTHR43598:SF1">
    <property type="entry name" value="FORMATE DEHYDROGENASE-O MAJOR SUBUNIT"/>
    <property type="match status" value="1"/>
</dbReference>
<dbReference type="GO" id="GO:0016491">
    <property type="term" value="F:oxidoreductase activity"/>
    <property type="evidence" value="ECO:0007669"/>
    <property type="project" value="UniProtKB-KW"/>
</dbReference>
<evidence type="ECO:0000256" key="1">
    <source>
        <dbReference type="ARBA" id="ARBA00001966"/>
    </source>
</evidence>
<dbReference type="AlphaFoldDB" id="A0A2I1NAD6"/>
<sequence length="182" mass="20244">MSQTNIGRRSFLKLAALGAGTMGTVSAFGKNETLRKATSEEIKNPFPNSVMKKTICSICSAGCGVVAEVDEASNTWIRQDMAIDHPISQGSHCSKGIDQIDLTKSKMRLKYPLKKVNGKWERISWETAVNEIGDKMMKIREEDGPDSVEFLGSAKFSNEQAFYFRKFAAFWGTNNIDHVARI</sequence>
<comment type="cofactor">
    <cofactor evidence="1">
        <name>[4Fe-4S] cluster</name>
        <dbReference type="ChEBI" id="CHEBI:49883"/>
    </cofactor>
</comment>
<comment type="subcellular location">
    <subcellularLocation>
        <location evidence="2">Cell envelope</location>
    </subcellularLocation>
</comment>
<protein>
    <submittedName>
        <fullName evidence="10">Uncharacterized protein</fullName>
    </submittedName>
</protein>
<dbReference type="PROSITE" id="PS51669">
    <property type="entry name" value="4FE4S_MOW_BIS_MGD"/>
    <property type="match status" value="1"/>
</dbReference>
<name>A0A2I1NAD6_9BACT</name>
<dbReference type="SMART" id="SM00926">
    <property type="entry name" value="Molybdop_Fe4S4"/>
    <property type="match status" value="1"/>
</dbReference>
<keyword evidence="8" id="KW-0408">Iron</keyword>
<dbReference type="SUPFAM" id="SSF53706">
    <property type="entry name" value="Formate dehydrogenase/DMSO reductase, domains 1-3"/>
    <property type="match status" value="1"/>
</dbReference>
<proteinExistence type="inferred from homology"/>
<dbReference type="Pfam" id="PF04879">
    <property type="entry name" value="Molybdop_Fe4S4"/>
    <property type="match status" value="1"/>
</dbReference>
<evidence type="ECO:0000256" key="9">
    <source>
        <dbReference type="ARBA" id="ARBA00023014"/>
    </source>
</evidence>
<gene>
    <name evidence="10" type="ORF">CYJ41_05610</name>
</gene>
<dbReference type="InterPro" id="IPR006656">
    <property type="entry name" value="Mopterin_OxRdtase"/>
</dbReference>
<dbReference type="InterPro" id="IPR006311">
    <property type="entry name" value="TAT_signal"/>
</dbReference>
<dbReference type="GO" id="GO:0030313">
    <property type="term" value="C:cell envelope"/>
    <property type="evidence" value="ECO:0007669"/>
    <property type="project" value="UniProtKB-SubCell"/>
</dbReference>
<keyword evidence="6" id="KW-0479">Metal-binding</keyword>
<dbReference type="InterPro" id="IPR019546">
    <property type="entry name" value="TAT_signal_bac_arc"/>
</dbReference>
<evidence type="ECO:0000313" key="11">
    <source>
        <dbReference type="Proteomes" id="UP000234639"/>
    </source>
</evidence>
<evidence type="ECO:0000256" key="3">
    <source>
        <dbReference type="ARBA" id="ARBA00010312"/>
    </source>
</evidence>
<dbReference type="GO" id="GO:0009061">
    <property type="term" value="P:anaerobic respiration"/>
    <property type="evidence" value="ECO:0007669"/>
    <property type="project" value="TreeGrafter"/>
</dbReference>
<organism evidence="10 11">
    <name type="scientific">Campylobacter ureolyticus</name>
    <dbReference type="NCBI Taxonomy" id="827"/>
    <lineage>
        <taxon>Bacteria</taxon>
        <taxon>Pseudomonadati</taxon>
        <taxon>Campylobacterota</taxon>
        <taxon>Epsilonproteobacteria</taxon>
        <taxon>Campylobacterales</taxon>
        <taxon>Campylobacteraceae</taxon>
        <taxon>Campylobacter</taxon>
    </lineage>
</organism>
<dbReference type="PROSITE" id="PS51318">
    <property type="entry name" value="TAT"/>
    <property type="match status" value="1"/>
</dbReference>
<reference evidence="10 11" key="1">
    <citation type="submission" date="2017-12" db="EMBL/GenBank/DDBJ databases">
        <title>Phylogenetic diversity of female urinary microbiome.</title>
        <authorList>
            <person name="Thomas-White K."/>
            <person name="Wolfe A.J."/>
        </authorList>
    </citation>
    <scope>NUCLEOTIDE SEQUENCE [LARGE SCALE GENOMIC DNA]</scope>
    <source>
        <strain evidence="10 11">UMB0112</strain>
    </source>
</reference>
<evidence type="ECO:0000256" key="7">
    <source>
        <dbReference type="ARBA" id="ARBA00023002"/>
    </source>
</evidence>
<dbReference type="InterPro" id="IPR006963">
    <property type="entry name" value="Mopterin_OxRdtase_4Fe-4S_dom"/>
</dbReference>
<comment type="caution">
    <text evidence="10">The sequence shown here is derived from an EMBL/GenBank/DDBJ whole genome shotgun (WGS) entry which is preliminary data.</text>
</comment>
<evidence type="ECO:0000256" key="8">
    <source>
        <dbReference type="ARBA" id="ARBA00023004"/>
    </source>
</evidence>
<dbReference type="Proteomes" id="UP000234639">
    <property type="component" value="Unassembled WGS sequence"/>
</dbReference>
<keyword evidence="5" id="KW-0500">Molybdenum</keyword>
<dbReference type="GO" id="GO:0051539">
    <property type="term" value="F:4 iron, 4 sulfur cluster binding"/>
    <property type="evidence" value="ECO:0007669"/>
    <property type="project" value="UniProtKB-KW"/>
</dbReference>
<comment type="similarity">
    <text evidence="3">Belongs to the prokaryotic molybdopterin-containing oxidoreductase family.</text>
</comment>
<dbReference type="EMBL" id="PKHU01000004">
    <property type="protein sequence ID" value="PKZ29315.1"/>
    <property type="molecule type" value="Genomic_DNA"/>
</dbReference>
<dbReference type="Pfam" id="PF00384">
    <property type="entry name" value="Molybdopterin"/>
    <property type="match status" value="1"/>
</dbReference>
<dbReference type="Gene3D" id="2.20.25.90">
    <property type="entry name" value="ADC-like domains"/>
    <property type="match status" value="1"/>
</dbReference>
<accession>A0A2I1NAD6</accession>
<evidence type="ECO:0000256" key="2">
    <source>
        <dbReference type="ARBA" id="ARBA00004196"/>
    </source>
</evidence>
<evidence type="ECO:0000313" key="10">
    <source>
        <dbReference type="EMBL" id="PKZ29315.1"/>
    </source>
</evidence>
<dbReference type="GO" id="GO:0030151">
    <property type="term" value="F:molybdenum ion binding"/>
    <property type="evidence" value="ECO:0007669"/>
    <property type="project" value="TreeGrafter"/>
</dbReference>
<keyword evidence="4" id="KW-0004">4Fe-4S</keyword>
<dbReference type="GO" id="GO:0009055">
    <property type="term" value="F:electron transfer activity"/>
    <property type="evidence" value="ECO:0007669"/>
    <property type="project" value="TreeGrafter"/>
</dbReference>
<dbReference type="NCBIfam" id="TIGR01409">
    <property type="entry name" value="TAT_signal_seq"/>
    <property type="match status" value="1"/>
</dbReference>
<evidence type="ECO:0000256" key="6">
    <source>
        <dbReference type="ARBA" id="ARBA00022723"/>
    </source>
</evidence>
<evidence type="ECO:0000256" key="5">
    <source>
        <dbReference type="ARBA" id="ARBA00022505"/>
    </source>
</evidence>
<evidence type="ECO:0000256" key="4">
    <source>
        <dbReference type="ARBA" id="ARBA00022485"/>
    </source>
</evidence>